<evidence type="ECO:0000256" key="15">
    <source>
        <dbReference type="ARBA" id="ARBA00022989"/>
    </source>
</evidence>
<gene>
    <name evidence="26" type="primary">ece1.L</name>
    <name evidence="26" type="synonym">ECE-1</name>
    <name evidence="26" type="synonym">ece1</name>
</gene>
<evidence type="ECO:0000256" key="2">
    <source>
        <dbReference type="ARBA" id="ARBA00001947"/>
    </source>
</evidence>
<dbReference type="GO" id="GO:0005886">
    <property type="term" value="C:plasma membrane"/>
    <property type="evidence" value="ECO:0000318"/>
    <property type="project" value="GO_Central"/>
</dbReference>
<evidence type="ECO:0000256" key="19">
    <source>
        <dbReference type="ARBA" id="ARBA00023180"/>
    </source>
</evidence>
<dbReference type="FunFam" id="3.40.390.10:FF:000076">
    <property type="entry name" value="membrane metallo-endopeptidase-like 1"/>
    <property type="match status" value="1"/>
</dbReference>
<protein>
    <recommendedName>
        <fullName evidence="7">Endothelin-converting enzyme 1</fullName>
        <ecNumber evidence="6">3.4.24.71</ecNumber>
    </recommendedName>
</protein>
<reference evidence="26" key="1">
    <citation type="submission" date="2025-08" db="UniProtKB">
        <authorList>
            <consortium name="RefSeq"/>
        </authorList>
    </citation>
    <scope>IDENTIFICATION</scope>
    <source>
        <strain evidence="26">J_2021</strain>
        <tissue evidence="26">Erythrocytes</tissue>
    </source>
</reference>
<evidence type="ECO:0000256" key="22">
    <source>
        <dbReference type="SAM" id="SignalP"/>
    </source>
</evidence>
<dbReference type="GeneID" id="380070"/>
<keyword evidence="22" id="KW-0732">Signal</keyword>
<proteinExistence type="inferred from homology"/>
<keyword evidence="8" id="KW-1003">Cell membrane</keyword>
<dbReference type="Gene3D" id="1.10.1380.10">
    <property type="entry name" value="Neutral endopeptidase , domain2"/>
    <property type="match status" value="1"/>
</dbReference>
<evidence type="ECO:0000256" key="17">
    <source>
        <dbReference type="ARBA" id="ARBA00023136"/>
    </source>
</evidence>
<evidence type="ECO:0000256" key="20">
    <source>
        <dbReference type="ARBA" id="ARBA00047067"/>
    </source>
</evidence>
<comment type="catalytic activity">
    <reaction evidence="1">
        <text>Hydrolysis of the 21-Trp-|-Val-22 bond in big endothelin to form endothelin 1.</text>
        <dbReference type="EC" id="3.4.24.71"/>
    </reaction>
</comment>
<feature type="domain" description="Peptidase M13 N-terminal" evidence="24">
    <location>
        <begin position="129"/>
        <end position="515"/>
    </location>
</feature>
<keyword evidence="14" id="KW-0735">Signal-anchor</keyword>
<evidence type="ECO:0000313" key="26">
    <source>
        <dbReference type="RefSeq" id="XP_041424308.1"/>
    </source>
</evidence>
<dbReference type="PANTHER" id="PTHR11733">
    <property type="entry name" value="ZINC METALLOPROTEASE FAMILY M13 NEPRILYSIN-RELATED"/>
    <property type="match status" value="1"/>
</dbReference>
<evidence type="ECO:0000256" key="16">
    <source>
        <dbReference type="ARBA" id="ARBA00023049"/>
    </source>
</evidence>
<keyword evidence="10 21" id="KW-0812">Transmembrane</keyword>
<dbReference type="AlphaFoldDB" id="A0A8J1L456"/>
<dbReference type="Pfam" id="PF01431">
    <property type="entry name" value="Peptidase_M13"/>
    <property type="match status" value="1"/>
</dbReference>
<dbReference type="OrthoDB" id="6475849at2759"/>
<evidence type="ECO:0000256" key="1">
    <source>
        <dbReference type="ARBA" id="ARBA00001742"/>
    </source>
</evidence>
<evidence type="ECO:0000313" key="25">
    <source>
        <dbReference type="Proteomes" id="UP000186698"/>
    </source>
</evidence>
<evidence type="ECO:0000256" key="6">
    <source>
        <dbReference type="ARBA" id="ARBA00012316"/>
    </source>
</evidence>
<dbReference type="Pfam" id="PF05649">
    <property type="entry name" value="Peptidase_M13_N"/>
    <property type="match status" value="1"/>
</dbReference>
<evidence type="ECO:0000256" key="21">
    <source>
        <dbReference type="SAM" id="Phobius"/>
    </source>
</evidence>
<keyword evidence="11" id="KW-0479">Metal-binding</keyword>
<dbReference type="PRINTS" id="PR00786">
    <property type="entry name" value="NEPRILYSIN"/>
</dbReference>
<dbReference type="InterPro" id="IPR024079">
    <property type="entry name" value="MetalloPept_cat_dom_sf"/>
</dbReference>
<evidence type="ECO:0000256" key="12">
    <source>
        <dbReference type="ARBA" id="ARBA00022801"/>
    </source>
</evidence>
<keyword evidence="25" id="KW-1185">Reference proteome</keyword>
<keyword evidence="19" id="KW-0325">Glycoprotein</keyword>
<accession>A0A8J1L456</accession>
<dbReference type="Gene3D" id="3.40.390.10">
    <property type="entry name" value="Collagenase (Catalytic Domain)"/>
    <property type="match status" value="1"/>
</dbReference>
<evidence type="ECO:0000256" key="9">
    <source>
        <dbReference type="ARBA" id="ARBA00022670"/>
    </source>
</evidence>
<comment type="cofactor">
    <cofactor evidence="2">
        <name>Zn(2+)</name>
        <dbReference type="ChEBI" id="CHEBI:29105"/>
    </cofactor>
</comment>
<evidence type="ECO:0000256" key="13">
    <source>
        <dbReference type="ARBA" id="ARBA00022833"/>
    </source>
</evidence>
<evidence type="ECO:0000256" key="14">
    <source>
        <dbReference type="ARBA" id="ARBA00022968"/>
    </source>
</evidence>
<dbReference type="InterPro" id="IPR042089">
    <property type="entry name" value="Peptidase_M13_dom_2"/>
</dbReference>
<keyword evidence="18" id="KW-1015">Disulfide bond</keyword>
<keyword evidence="16" id="KW-0482">Metalloprotease</keyword>
<evidence type="ECO:0000256" key="7">
    <source>
        <dbReference type="ARBA" id="ARBA00018448"/>
    </source>
</evidence>
<dbReference type="InterPro" id="IPR000718">
    <property type="entry name" value="Peptidase_M13"/>
</dbReference>
<evidence type="ECO:0000256" key="5">
    <source>
        <dbReference type="ARBA" id="ARBA00007357"/>
    </source>
</evidence>
<dbReference type="GO" id="GO:0046872">
    <property type="term" value="F:metal ion binding"/>
    <property type="evidence" value="ECO:0007669"/>
    <property type="project" value="UniProtKB-KW"/>
</dbReference>
<dbReference type="GO" id="GO:0004222">
    <property type="term" value="F:metalloendopeptidase activity"/>
    <property type="evidence" value="ECO:0000318"/>
    <property type="project" value="GO_Central"/>
</dbReference>
<evidence type="ECO:0000256" key="18">
    <source>
        <dbReference type="ARBA" id="ARBA00023157"/>
    </source>
</evidence>
<keyword evidence="13" id="KW-0862">Zinc</keyword>
<feature type="domain" description="Peptidase M13 C-terminal" evidence="23">
    <location>
        <begin position="574"/>
        <end position="777"/>
    </location>
</feature>
<keyword evidence="17 21" id="KW-0472">Membrane</keyword>
<keyword evidence="15 21" id="KW-1133">Transmembrane helix</keyword>
<dbReference type="GO" id="GO:0016486">
    <property type="term" value="P:peptide hormone processing"/>
    <property type="evidence" value="ECO:0000318"/>
    <property type="project" value="GO_Central"/>
</dbReference>
<dbReference type="CTD" id="380070"/>
<sequence length="778" mass="88359">MSANLFMPVKLILLQLGFGLNTPPGKMSAYKRATLDEEDLVDSLGEGEVYPNGLQVNLRGVGRRSGCWSERTHVEKRLLVLLVLMSLGLFMSLLALSLQYRNSNRVCLSESCISVTSSILRSLDRSVDPCQDFYQYSCGGWIKGNPVPDGHSRWGTFNELWEHNQAIMKHLLENSTMNTSSTAEHKAQSYFQACMNESKIEELGAKPLQDLIQKLGGWSIIGPWDKDNFQETLQLVTAHYRTSPFFSVFVSADSKNSNSNVIQIDQSGLGLPSMEYYLNKTMNEKVLTGYLNFMVQLGVLLGGEENSTREQMQEILDFETKLANITIPQEKRRDEEQIYHKMTAGELKDLVPAVDWMPFLKTVFHPVVINESEPVVVYAKEYLVEVSSLINSTDKRILNNYMMWNLMRKTSSFLDQRFQDAEEKLIEVMYGTKKTCLPRWKFCIRDTDNNLGFALGAMFVKATFAETSKVQALRMIKEIKAAFEENLKTLSWMDDETRRAAREKAEAIYDMIGYPNFIMDPKELDKVFNDYDVTDDLYFENGMRFYNFSARVTSDQLRKAPSKDQWSMTPPTVNAYYSPTKNEIVFPAGILQAPFYTSTSPMAQNFGGIGVVIGHELTHAFDDQGREYDKDGNLRPWWKNASVEAFKRQTECITEQYGNYTVNGEAVNGKQTLGENIADNGGLKAAYRAYKNWVRKNGAEKLLPSLGLSNDQLFFVGFAQVWCTVRTTESSHEGIITDPHSPSRIRVIGSVSNSKEFAEHFQCPPGSPMNPRKKCEVW</sequence>
<evidence type="ECO:0000256" key="4">
    <source>
        <dbReference type="ARBA" id="ARBA00004401"/>
    </source>
</evidence>
<evidence type="ECO:0000259" key="24">
    <source>
        <dbReference type="Pfam" id="PF05649"/>
    </source>
</evidence>
<organism evidence="25 26">
    <name type="scientific">Xenopus laevis</name>
    <name type="common">African clawed frog</name>
    <dbReference type="NCBI Taxonomy" id="8355"/>
    <lineage>
        <taxon>Eukaryota</taxon>
        <taxon>Metazoa</taxon>
        <taxon>Chordata</taxon>
        <taxon>Craniata</taxon>
        <taxon>Vertebrata</taxon>
        <taxon>Euteleostomi</taxon>
        <taxon>Amphibia</taxon>
        <taxon>Batrachia</taxon>
        <taxon>Anura</taxon>
        <taxon>Pipoidea</taxon>
        <taxon>Pipidae</taxon>
        <taxon>Xenopodinae</taxon>
        <taxon>Xenopus</taxon>
        <taxon>Xenopus</taxon>
    </lineage>
</organism>
<evidence type="ECO:0000256" key="8">
    <source>
        <dbReference type="ARBA" id="ARBA00022475"/>
    </source>
</evidence>
<dbReference type="CDD" id="cd08662">
    <property type="entry name" value="M13"/>
    <property type="match status" value="1"/>
</dbReference>
<comment type="function">
    <text evidence="3">Converts big endothelin-1 to endothelin-1.</text>
</comment>
<keyword evidence="12" id="KW-0378">Hydrolase</keyword>
<evidence type="ECO:0000256" key="3">
    <source>
        <dbReference type="ARBA" id="ARBA00002145"/>
    </source>
</evidence>
<evidence type="ECO:0000259" key="23">
    <source>
        <dbReference type="Pfam" id="PF01431"/>
    </source>
</evidence>
<dbReference type="InterPro" id="IPR018497">
    <property type="entry name" value="Peptidase_M13_C"/>
</dbReference>
<dbReference type="InterPro" id="IPR008753">
    <property type="entry name" value="Peptidase_M13_N"/>
</dbReference>
<dbReference type="PROSITE" id="PS51885">
    <property type="entry name" value="NEPRILYSIN"/>
    <property type="match status" value="1"/>
</dbReference>
<comment type="similarity">
    <text evidence="5">Belongs to the peptidase M13 family.</text>
</comment>
<feature type="transmembrane region" description="Helical" evidence="21">
    <location>
        <begin position="78"/>
        <end position="100"/>
    </location>
</feature>
<dbReference type="RefSeq" id="XP_041424308.1">
    <property type="nucleotide sequence ID" value="XM_041568374.1"/>
</dbReference>
<comment type="subunit">
    <text evidence="20">Homodimer; disulfide-linked. Interacts with PPP1R16B. Interacts with TSPAN8; this interaction recruits the endothelin converting enzyme ECE1 to tetraspanin-enriched microdomains and positively modulates its enzymatic activity.</text>
</comment>
<dbReference type="SUPFAM" id="SSF55486">
    <property type="entry name" value="Metalloproteases ('zincins'), catalytic domain"/>
    <property type="match status" value="1"/>
</dbReference>
<keyword evidence="9" id="KW-0645">Protease</keyword>
<dbReference type="Proteomes" id="UP000186698">
    <property type="component" value="Chromosome 7L"/>
</dbReference>
<feature type="chain" id="PRO_5035188070" description="Endothelin-converting enzyme 1" evidence="22">
    <location>
        <begin position="20"/>
        <end position="778"/>
    </location>
</feature>
<name>A0A8J1L456_XENLA</name>
<dbReference type="EC" id="3.4.24.71" evidence="6"/>
<evidence type="ECO:0000256" key="10">
    <source>
        <dbReference type="ARBA" id="ARBA00022692"/>
    </source>
</evidence>
<feature type="signal peptide" evidence="22">
    <location>
        <begin position="1"/>
        <end position="19"/>
    </location>
</feature>
<comment type="subcellular location">
    <subcellularLocation>
        <location evidence="4">Cell membrane</location>
        <topology evidence="4">Single-pass type II membrane protein</topology>
    </subcellularLocation>
</comment>
<dbReference type="PANTHER" id="PTHR11733:SF130">
    <property type="entry name" value="ENDOTHELIN-CONVERTING ENZYME 1"/>
    <property type="match status" value="1"/>
</dbReference>
<evidence type="ECO:0000256" key="11">
    <source>
        <dbReference type="ARBA" id="ARBA00022723"/>
    </source>
</evidence>